<accession>A0ABQ7RKV5</accession>
<organism evidence="2 3">
    <name type="scientific">Ogataea haglerorum</name>
    <dbReference type="NCBI Taxonomy" id="1937702"/>
    <lineage>
        <taxon>Eukaryota</taxon>
        <taxon>Fungi</taxon>
        <taxon>Dikarya</taxon>
        <taxon>Ascomycota</taxon>
        <taxon>Saccharomycotina</taxon>
        <taxon>Pichiomycetes</taxon>
        <taxon>Pichiales</taxon>
        <taxon>Pichiaceae</taxon>
        <taxon>Ogataea</taxon>
    </lineage>
</organism>
<proteinExistence type="predicted"/>
<protein>
    <submittedName>
        <fullName evidence="2">Uncharacterized protein</fullName>
    </submittedName>
</protein>
<dbReference type="Proteomes" id="UP000697297">
    <property type="component" value="Unassembled WGS sequence"/>
</dbReference>
<feature type="region of interest" description="Disordered" evidence="1">
    <location>
        <begin position="138"/>
        <end position="189"/>
    </location>
</feature>
<feature type="region of interest" description="Disordered" evidence="1">
    <location>
        <begin position="293"/>
        <end position="313"/>
    </location>
</feature>
<reference evidence="2 3" key="1">
    <citation type="journal article" date="2021" name="G3 (Bethesda)">
        <title>Genomic diversity, chromosomal rearrangements, and interspecies hybridization in the ogataea polymorpha species complex.</title>
        <authorList>
            <person name="Hanson S.J."/>
            <person name="Cinneide E.O."/>
            <person name="Salzberg L.I."/>
            <person name="Wolfe K.H."/>
            <person name="McGowan J."/>
            <person name="Fitzpatrick D.A."/>
            <person name="Matlin K."/>
        </authorList>
    </citation>
    <scope>NUCLEOTIDE SEQUENCE [LARGE SCALE GENOMIC DNA]</scope>
    <source>
        <strain evidence="2">81-436-3</strain>
    </source>
</reference>
<name>A0ABQ7RKV5_9ASCO</name>
<gene>
    <name evidence="2" type="ORF">KL946_000716</name>
</gene>
<feature type="region of interest" description="Disordered" evidence="1">
    <location>
        <begin position="71"/>
        <end position="92"/>
    </location>
</feature>
<feature type="region of interest" description="Disordered" evidence="1">
    <location>
        <begin position="383"/>
        <end position="440"/>
    </location>
</feature>
<feature type="compositionally biased region" description="Polar residues" evidence="1">
    <location>
        <begin position="408"/>
        <end position="431"/>
    </location>
</feature>
<comment type="caution">
    <text evidence="2">The sequence shown here is derived from an EMBL/GenBank/DDBJ whole genome shotgun (WGS) entry which is preliminary data.</text>
</comment>
<feature type="compositionally biased region" description="Polar residues" evidence="1">
    <location>
        <begin position="297"/>
        <end position="312"/>
    </location>
</feature>
<evidence type="ECO:0000313" key="2">
    <source>
        <dbReference type="EMBL" id="KAG7767898.1"/>
    </source>
</evidence>
<feature type="compositionally biased region" description="Acidic residues" evidence="1">
    <location>
        <begin position="161"/>
        <end position="177"/>
    </location>
</feature>
<sequence length="513" mass="55626">MPSLISAVGFVSSMSNRPSLLPSSSTSLTESLPILLATMKAGVPSVNVNEIHDSKEQVASPFGLVDENWGEHHHGKVGDPVGTRGDGGGHCSSSQSIDFWWVHPWERQDGEGEDGNEQEETNSGSLGGLLVLLDQTTKSNDEGDTLTCGTNQEERSSSESVDQEEGWNGEDCIDNGEDTAHDKGLSSGKVQSVLEQDSGVINRRVTAGELLEKLGTGSQHHSSEVLVLSSTEQLFETELGVVKSIDRVGNHGGFGNDTVIVRINAVDSSQNESSLFHSSLVDEPSWRLWQTYHKQKQPQGKQDLQSNWQPPRNRTLCVGQTKVDPIGNESTNSNHRTFQVDQTTPVLWLGVLGLPHRNGGGVHTVTDTSDRSGNDEVAQLPVRLEWENGNERTDDDDHGTEYDDRTPSKTFTPNHSKQSTKETSNLVASSHDTLDDGSMSRVTTDGWELILELGSSDDTAHKTLVVAKQAETHHGRERNGPSELSATETECVVFVCEAVVANSQAGLFKMVCG</sequence>
<dbReference type="EMBL" id="JAHLUN010000002">
    <property type="protein sequence ID" value="KAG7767898.1"/>
    <property type="molecule type" value="Genomic_DNA"/>
</dbReference>
<evidence type="ECO:0000256" key="1">
    <source>
        <dbReference type="SAM" id="MobiDB-lite"/>
    </source>
</evidence>
<keyword evidence="3" id="KW-1185">Reference proteome</keyword>
<evidence type="ECO:0000313" key="3">
    <source>
        <dbReference type="Proteomes" id="UP000697297"/>
    </source>
</evidence>